<comment type="subcellular location">
    <subcellularLocation>
        <location evidence="1 7">Cell membrane</location>
        <topology evidence="1 7">Multi-pass membrane protein</topology>
    </subcellularLocation>
</comment>
<feature type="transmembrane region" description="Helical" evidence="7">
    <location>
        <begin position="128"/>
        <end position="151"/>
    </location>
</feature>
<dbReference type="Gene3D" id="1.10.3720.10">
    <property type="entry name" value="MetI-like"/>
    <property type="match status" value="1"/>
</dbReference>
<evidence type="ECO:0000256" key="2">
    <source>
        <dbReference type="ARBA" id="ARBA00022448"/>
    </source>
</evidence>
<dbReference type="Pfam" id="PF00528">
    <property type="entry name" value="BPD_transp_1"/>
    <property type="match status" value="1"/>
</dbReference>
<dbReference type="InterPro" id="IPR005769">
    <property type="entry name" value="PhnE/PtxC"/>
</dbReference>
<dbReference type="GO" id="GO:0005886">
    <property type="term" value="C:plasma membrane"/>
    <property type="evidence" value="ECO:0007669"/>
    <property type="project" value="UniProtKB-SubCell"/>
</dbReference>
<feature type="transmembrane region" description="Helical" evidence="7">
    <location>
        <begin position="238"/>
        <end position="258"/>
    </location>
</feature>
<evidence type="ECO:0000256" key="5">
    <source>
        <dbReference type="ARBA" id="ARBA00022989"/>
    </source>
</evidence>
<dbReference type="PANTHER" id="PTHR30043:SF1">
    <property type="entry name" value="ABC TRANSPORT SYSTEM PERMEASE PROTEIN P69"/>
    <property type="match status" value="1"/>
</dbReference>
<keyword evidence="6 7" id="KW-0472">Membrane</keyword>
<dbReference type="CDD" id="cd06261">
    <property type="entry name" value="TM_PBP2"/>
    <property type="match status" value="1"/>
</dbReference>
<comment type="similarity">
    <text evidence="7">Belongs to the binding-protein-dependent transport system permease family.</text>
</comment>
<feature type="transmembrane region" description="Helical" evidence="7">
    <location>
        <begin position="214"/>
        <end position="232"/>
    </location>
</feature>
<evidence type="ECO:0000256" key="6">
    <source>
        <dbReference type="ARBA" id="ARBA00023136"/>
    </source>
</evidence>
<evidence type="ECO:0000313" key="10">
    <source>
        <dbReference type="Proteomes" id="UP000288983"/>
    </source>
</evidence>
<dbReference type="InterPro" id="IPR000515">
    <property type="entry name" value="MetI-like"/>
</dbReference>
<proteinExistence type="inferred from homology"/>
<feature type="transmembrane region" description="Helical" evidence="7">
    <location>
        <begin position="186"/>
        <end position="207"/>
    </location>
</feature>
<evidence type="ECO:0000256" key="4">
    <source>
        <dbReference type="ARBA" id="ARBA00022692"/>
    </source>
</evidence>
<protein>
    <submittedName>
        <fullName evidence="9">Phosphonate ABC transporter, permease protein PhnE</fullName>
    </submittedName>
</protein>
<name>A0A443ZXS6_9PSED</name>
<dbReference type="RefSeq" id="WP_128322734.1">
    <property type="nucleotide sequence ID" value="NZ_QJRG01000034.1"/>
</dbReference>
<keyword evidence="3" id="KW-1003">Cell membrane</keyword>
<feature type="domain" description="ABC transmembrane type-1" evidence="8">
    <location>
        <begin position="76"/>
        <end position="259"/>
    </location>
</feature>
<sequence>MRTDDFRWMVSTPQSLGGWASTAALLLALVVLLHWSAGGAQLSWTELAAGLPQIGDFLSRSMPPDLDILPKLLAPALETVQIAIWGTLLGIVFAVPLAFLAARNLNSNRWLYQGTRQALNVIRSINELILALIFVSAVGLGPFPGVLALAVHGIGMLGKFFAESIEEIDQGPIEALRATGARPLQVIVFGVVPQVITAWIAVMLYRFEVNLRSATVLGMVGAGGLGFELVSSLKLFKYQETATCIVVITLMVIAADLLSSRLRNAIQQGGRH</sequence>
<dbReference type="PROSITE" id="PS50928">
    <property type="entry name" value="ABC_TM1"/>
    <property type="match status" value="1"/>
</dbReference>
<feature type="transmembrane region" description="Helical" evidence="7">
    <location>
        <begin position="16"/>
        <end position="37"/>
    </location>
</feature>
<dbReference type="Proteomes" id="UP000288983">
    <property type="component" value="Unassembled WGS sequence"/>
</dbReference>
<dbReference type="PANTHER" id="PTHR30043">
    <property type="entry name" value="PHOSPHONATES TRANSPORT SYSTEM PERMEASE PROTEIN"/>
    <property type="match status" value="1"/>
</dbReference>
<reference evidence="9 10" key="1">
    <citation type="submission" date="2018-06" db="EMBL/GenBank/DDBJ databases">
        <title>Bacteria isolated from soil of Wuhan.</title>
        <authorList>
            <person name="Wei X."/>
            <person name="Chunhua H."/>
        </authorList>
    </citation>
    <scope>NUCLEOTIDE SEQUENCE [LARGE SCALE GENOMIC DNA]</scope>
    <source>
        <strain evidence="10">xwS2</strain>
    </source>
</reference>
<evidence type="ECO:0000256" key="3">
    <source>
        <dbReference type="ARBA" id="ARBA00022475"/>
    </source>
</evidence>
<feature type="transmembrane region" description="Helical" evidence="7">
    <location>
        <begin position="82"/>
        <end position="102"/>
    </location>
</feature>
<dbReference type="NCBIfam" id="TIGR01097">
    <property type="entry name" value="PhnE"/>
    <property type="match status" value="1"/>
</dbReference>
<dbReference type="OrthoDB" id="9808005at2"/>
<gene>
    <name evidence="9" type="primary">phnE</name>
    <name evidence="9" type="ORF">DM813_07400</name>
</gene>
<evidence type="ECO:0000313" key="9">
    <source>
        <dbReference type="EMBL" id="RWU25534.1"/>
    </source>
</evidence>
<evidence type="ECO:0000259" key="8">
    <source>
        <dbReference type="PROSITE" id="PS50928"/>
    </source>
</evidence>
<comment type="caution">
    <text evidence="9">The sequence shown here is derived from an EMBL/GenBank/DDBJ whole genome shotgun (WGS) entry which is preliminary data.</text>
</comment>
<accession>A0A443ZXS6</accession>
<dbReference type="GO" id="GO:0015416">
    <property type="term" value="F:ABC-type phosphonate transporter activity"/>
    <property type="evidence" value="ECO:0007669"/>
    <property type="project" value="InterPro"/>
</dbReference>
<keyword evidence="4 7" id="KW-0812">Transmembrane</keyword>
<evidence type="ECO:0000256" key="7">
    <source>
        <dbReference type="RuleBase" id="RU363032"/>
    </source>
</evidence>
<evidence type="ECO:0000256" key="1">
    <source>
        <dbReference type="ARBA" id="ARBA00004651"/>
    </source>
</evidence>
<organism evidence="9 10">
    <name type="scientific">Pseudomonas alkylphenolica</name>
    <dbReference type="NCBI Taxonomy" id="237609"/>
    <lineage>
        <taxon>Bacteria</taxon>
        <taxon>Pseudomonadati</taxon>
        <taxon>Pseudomonadota</taxon>
        <taxon>Gammaproteobacteria</taxon>
        <taxon>Pseudomonadales</taxon>
        <taxon>Pseudomonadaceae</taxon>
        <taxon>Pseudomonas</taxon>
    </lineage>
</organism>
<dbReference type="AlphaFoldDB" id="A0A443ZXS6"/>
<keyword evidence="2 7" id="KW-0813">Transport</keyword>
<keyword evidence="5 7" id="KW-1133">Transmembrane helix</keyword>
<dbReference type="EMBL" id="QJRG01000034">
    <property type="protein sequence ID" value="RWU25534.1"/>
    <property type="molecule type" value="Genomic_DNA"/>
</dbReference>
<dbReference type="InterPro" id="IPR035906">
    <property type="entry name" value="MetI-like_sf"/>
</dbReference>
<dbReference type="SUPFAM" id="SSF161098">
    <property type="entry name" value="MetI-like"/>
    <property type="match status" value="1"/>
</dbReference>